<evidence type="ECO:0000313" key="1">
    <source>
        <dbReference type="Proteomes" id="UP000887564"/>
    </source>
</evidence>
<protein>
    <submittedName>
        <fullName evidence="2">Uncharacterized protein</fullName>
    </submittedName>
</protein>
<reference evidence="2" key="1">
    <citation type="submission" date="2022-11" db="UniProtKB">
        <authorList>
            <consortium name="WormBaseParasite"/>
        </authorList>
    </citation>
    <scope>IDENTIFICATION</scope>
</reference>
<organism evidence="1 2">
    <name type="scientific">Parascaris equorum</name>
    <name type="common">Equine roundworm</name>
    <dbReference type="NCBI Taxonomy" id="6256"/>
    <lineage>
        <taxon>Eukaryota</taxon>
        <taxon>Metazoa</taxon>
        <taxon>Ecdysozoa</taxon>
        <taxon>Nematoda</taxon>
        <taxon>Chromadorea</taxon>
        <taxon>Rhabditida</taxon>
        <taxon>Spirurina</taxon>
        <taxon>Ascaridomorpha</taxon>
        <taxon>Ascaridoidea</taxon>
        <taxon>Ascarididae</taxon>
        <taxon>Parascaris</taxon>
    </lineage>
</organism>
<keyword evidence="1" id="KW-1185">Reference proteome</keyword>
<dbReference type="WBParaSite" id="PEQ_0001417101-mRNA-1">
    <property type="protein sequence ID" value="PEQ_0001417101-mRNA-1"/>
    <property type="gene ID" value="PEQ_0001417101"/>
</dbReference>
<proteinExistence type="predicted"/>
<dbReference type="AlphaFoldDB" id="A0A914SJN5"/>
<dbReference type="Proteomes" id="UP000887564">
    <property type="component" value="Unplaced"/>
</dbReference>
<accession>A0A914SJN5</accession>
<name>A0A914SJN5_PAREQ</name>
<evidence type="ECO:0000313" key="2">
    <source>
        <dbReference type="WBParaSite" id="PEQ_0001417101-mRNA-1"/>
    </source>
</evidence>
<sequence>MIVVIKLMAPKIEDTPARWREKMVKSTEAPACARFPARGGYTVQPVPAPASIIEEARRSRNDGGSNQKLMLFIRGKAISGAPIIRGTNQFPNPPIIMGMTIKKIITNAWAVTITLVPGWPNSARIRRLRAVPTIPAQAPNRRYRVPMSLWLVENSQRLMNIGKMAE</sequence>